<keyword evidence="2" id="KW-1185">Reference proteome</keyword>
<comment type="caution">
    <text evidence="1">The sequence shown here is derived from an EMBL/GenBank/DDBJ whole genome shotgun (WGS) entry which is preliminary data.</text>
</comment>
<evidence type="ECO:0000313" key="1">
    <source>
        <dbReference type="EMBL" id="KAG2632215.1"/>
    </source>
</evidence>
<organism evidence="1 2">
    <name type="scientific">Panicum virgatum</name>
    <name type="common">Blackwell switchgrass</name>
    <dbReference type="NCBI Taxonomy" id="38727"/>
    <lineage>
        <taxon>Eukaryota</taxon>
        <taxon>Viridiplantae</taxon>
        <taxon>Streptophyta</taxon>
        <taxon>Embryophyta</taxon>
        <taxon>Tracheophyta</taxon>
        <taxon>Spermatophyta</taxon>
        <taxon>Magnoliopsida</taxon>
        <taxon>Liliopsida</taxon>
        <taxon>Poales</taxon>
        <taxon>Poaceae</taxon>
        <taxon>PACMAD clade</taxon>
        <taxon>Panicoideae</taxon>
        <taxon>Panicodae</taxon>
        <taxon>Paniceae</taxon>
        <taxon>Panicinae</taxon>
        <taxon>Panicum</taxon>
        <taxon>Panicum sect. Hiantes</taxon>
    </lineage>
</organism>
<dbReference type="EMBL" id="CM029040">
    <property type="protein sequence ID" value="KAG2632215.1"/>
    <property type="molecule type" value="Genomic_DNA"/>
</dbReference>
<reference evidence="1" key="1">
    <citation type="submission" date="2020-05" db="EMBL/GenBank/DDBJ databases">
        <title>WGS assembly of Panicum virgatum.</title>
        <authorList>
            <person name="Lovell J.T."/>
            <person name="Jenkins J."/>
            <person name="Shu S."/>
            <person name="Juenger T.E."/>
            <person name="Schmutz J."/>
        </authorList>
    </citation>
    <scope>NUCLEOTIDE SEQUENCE</scope>
    <source>
        <strain evidence="1">AP13</strain>
    </source>
</reference>
<proteinExistence type="predicted"/>
<dbReference type="PANTHER" id="PTHR35546:SF86">
    <property type="entry name" value="F-BOX ASSOCIATED DOMAIN-CONTAINING PROTEIN"/>
    <property type="match status" value="1"/>
</dbReference>
<dbReference type="AlphaFoldDB" id="A0A8T0VCU4"/>
<evidence type="ECO:0000313" key="2">
    <source>
        <dbReference type="Proteomes" id="UP000823388"/>
    </source>
</evidence>
<dbReference type="Proteomes" id="UP000823388">
    <property type="component" value="Chromosome 2N"/>
</dbReference>
<protein>
    <submittedName>
        <fullName evidence="1">Uncharacterized protein</fullName>
    </submittedName>
</protein>
<name>A0A8T0VCU4_PANVG</name>
<dbReference type="PANTHER" id="PTHR35546">
    <property type="entry name" value="F-BOX PROTEIN INTERACTION DOMAIN PROTEIN-RELATED"/>
    <property type="match status" value="1"/>
</dbReference>
<dbReference type="InterPro" id="IPR055290">
    <property type="entry name" value="At3g26010-like"/>
</dbReference>
<accession>A0A8T0VCU4</accession>
<gene>
    <name evidence="1" type="ORF">PVAP13_2NG075000</name>
</gene>
<sequence>MDEGRRLPSDPLVEIVPATRKPLRGLSRFALPPTLLGFFFCGRGDDVEYADAGNYDGEETEEDEALLPYLLPQKKYGCFAKLSSSSSAAPFVDLGPSSFLTKALPEVDLIYLLDSCNGLLLFGHVEDAHSTLETCYIVCNPATEQWVAIPGCGRIDPTRRRSPSCMHTHLLFFPANPAMTTAQAYSSETRAWSSEGAWSLQERLGPLERWRFSSTRNRDLIPGESLGAKVNGMLYLISGRDRILQVDAKGKTRRIIWAPGERHQQGGYFTNSVLFVGQSQGRLYCIIEDGHDDMAQLPLFDAMQFWDLNCGVSVWVLQDSDAQEWVLKGRVSYMQLFGKMTSDGNVQYRHRDCKMVSYDIDYRQEVQALDTDLQDDCQITPYVPYLSELFLGVIGAHKLAH</sequence>